<keyword evidence="5" id="KW-1185">Reference proteome</keyword>
<dbReference type="InterPro" id="IPR020806">
    <property type="entry name" value="PKS_PP-bd"/>
</dbReference>
<dbReference type="RefSeq" id="WP_049718468.1">
    <property type="nucleotide sequence ID" value="NZ_LFXA01000017.1"/>
</dbReference>
<dbReference type="GO" id="GO:0031177">
    <property type="term" value="F:phosphopantetheine binding"/>
    <property type="evidence" value="ECO:0007669"/>
    <property type="project" value="InterPro"/>
</dbReference>
<reference evidence="5" key="1">
    <citation type="submission" date="2015-07" db="EMBL/GenBank/DDBJ databases">
        <title>Draft genome sequence of Streptomyces sp. CMAA 1322, a bacterium isolated from Caatinga biome, from dry forest semiarid of Brazil.</title>
        <authorList>
            <person name="Santos S.N."/>
            <person name="Gacesa R."/>
            <person name="Taketani R.G."/>
            <person name="Long P.F."/>
            <person name="Melo I.S."/>
        </authorList>
    </citation>
    <scope>NUCLEOTIDE SEQUENCE [LARGE SCALE GENOMIC DNA]</scope>
    <source>
        <strain evidence="5">CMAA 1322</strain>
    </source>
</reference>
<dbReference type="InterPro" id="IPR009081">
    <property type="entry name" value="PP-bd_ACP"/>
</dbReference>
<evidence type="ECO:0000313" key="4">
    <source>
        <dbReference type="EMBL" id="KNB49920.1"/>
    </source>
</evidence>
<name>A0A0K9X906_9ACTN</name>
<evidence type="ECO:0000313" key="5">
    <source>
        <dbReference type="Proteomes" id="UP000037288"/>
    </source>
</evidence>
<dbReference type="Gene3D" id="1.10.1200.10">
    <property type="entry name" value="ACP-like"/>
    <property type="match status" value="1"/>
</dbReference>
<dbReference type="AlphaFoldDB" id="A0A0K9X906"/>
<comment type="caution">
    <text evidence="4">The sequence shown here is derived from an EMBL/GenBank/DDBJ whole genome shotgun (WGS) entry which is preliminary data.</text>
</comment>
<feature type="domain" description="Carrier" evidence="3">
    <location>
        <begin position="3"/>
        <end position="81"/>
    </location>
</feature>
<dbReference type="SMART" id="SM00823">
    <property type="entry name" value="PKS_PP"/>
    <property type="match status" value="1"/>
</dbReference>
<dbReference type="PROSITE" id="PS50075">
    <property type="entry name" value="CARRIER"/>
    <property type="match status" value="1"/>
</dbReference>
<dbReference type="SUPFAM" id="SSF47336">
    <property type="entry name" value="ACP-like"/>
    <property type="match status" value="1"/>
</dbReference>
<sequence>MNEFTLSDLEEILSAASGTDEPVELGGERADAPFAELGLDSLAILELCGRLERRYGVSVADDAVAEMPTPAAAVAYVNALLAKARA</sequence>
<dbReference type="InterPro" id="IPR006162">
    <property type="entry name" value="Ppantetheine_attach_site"/>
</dbReference>
<dbReference type="PATRIC" id="fig|1678637.3.peg.5251"/>
<evidence type="ECO:0000259" key="3">
    <source>
        <dbReference type="PROSITE" id="PS50075"/>
    </source>
</evidence>
<dbReference type="STRING" id="1678637.AC230_24590"/>
<organism evidence="4 5">
    <name type="scientific">Streptomyces caatingaensis</name>
    <dbReference type="NCBI Taxonomy" id="1678637"/>
    <lineage>
        <taxon>Bacteria</taxon>
        <taxon>Bacillati</taxon>
        <taxon>Actinomycetota</taxon>
        <taxon>Actinomycetes</taxon>
        <taxon>Kitasatosporales</taxon>
        <taxon>Streptomycetaceae</taxon>
        <taxon>Streptomyces</taxon>
    </lineage>
</organism>
<dbReference type="Proteomes" id="UP000037288">
    <property type="component" value="Unassembled WGS sequence"/>
</dbReference>
<dbReference type="EMBL" id="LFXA01000017">
    <property type="protein sequence ID" value="KNB49920.1"/>
    <property type="molecule type" value="Genomic_DNA"/>
</dbReference>
<dbReference type="InterPro" id="IPR036736">
    <property type="entry name" value="ACP-like_sf"/>
</dbReference>
<keyword evidence="2" id="KW-0597">Phosphoprotein</keyword>
<accession>A0A0K9X906</accession>
<dbReference type="Pfam" id="PF00550">
    <property type="entry name" value="PP-binding"/>
    <property type="match status" value="1"/>
</dbReference>
<protein>
    <recommendedName>
        <fullName evidence="3">Carrier domain-containing protein</fullName>
    </recommendedName>
</protein>
<keyword evidence="1" id="KW-0596">Phosphopantetheine</keyword>
<gene>
    <name evidence="4" type="ORF">AC230_24590</name>
</gene>
<dbReference type="OrthoDB" id="3537906at2"/>
<dbReference type="PROSITE" id="PS00012">
    <property type="entry name" value="PHOSPHOPANTETHEINE"/>
    <property type="match status" value="1"/>
</dbReference>
<proteinExistence type="predicted"/>
<dbReference type="GO" id="GO:0017000">
    <property type="term" value="P:antibiotic biosynthetic process"/>
    <property type="evidence" value="ECO:0007669"/>
    <property type="project" value="UniProtKB-ARBA"/>
</dbReference>
<evidence type="ECO:0000256" key="2">
    <source>
        <dbReference type="ARBA" id="ARBA00022553"/>
    </source>
</evidence>
<evidence type="ECO:0000256" key="1">
    <source>
        <dbReference type="ARBA" id="ARBA00022450"/>
    </source>
</evidence>